<evidence type="ECO:0000256" key="2">
    <source>
        <dbReference type="PROSITE-ProRule" id="PRU00023"/>
    </source>
</evidence>
<dbReference type="PANTHER" id="PTHR10039:SF5">
    <property type="entry name" value="NACHT DOMAIN-CONTAINING PROTEIN"/>
    <property type="match status" value="1"/>
</dbReference>
<dbReference type="Proteomes" id="UP000698800">
    <property type="component" value="Unassembled WGS sequence"/>
</dbReference>
<evidence type="ECO:0000259" key="5">
    <source>
        <dbReference type="Pfam" id="PF25053"/>
    </source>
</evidence>
<feature type="domain" description="Nephrocystin 3-like N-terminal" evidence="4">
    <location>
        <begin position="256"/>
        <end position="433"/>
    </location>
</feature>
<dbReference type="AlphaFoldDB" id="A0A9P8HYG1"/>
<dbReference type="Pfam" id="PF25053">
    <property type="entry name" value="DUF7791"/>
    <property type="match status" value="1"/>
</dbReference>
<accession>A0A9P8HYG1</accession>
<dbReference type="InterPro" id="IPR056884">
    <property type="entry name" value="NPHP3-like_N"/>
</dbReference>
<feature type="region of interest" description="Disordered" evidence="3">
    <location>
        <begin position="998"/>
        <end position="1023"/>
    </location>
</feature>
<keyword evidence="1" id="KW-0677">Repeat</keyword>
<dbReference type="Gene3D" id="3.40.50.1820">
    <property type="entry name" value="alpha/beta hydrolase"/>
    <property type="match status" value="1"/>
</dbReference>
<dbReference type="Gene3D" id="3.40.50.300">
    <property type="entry name" value="P-loop containing nucleotide triphosphate hydrolases"/>
    <property type="match status" value="1"/>
</dbReference>
<feature type="repeat" description="ANK" evidence="2">
    <location>
        <begin position="906"/>
        <end position="928"/>
    </location>
</feature>
<dbReference type="EMBL" id="JAGHQL010000124">
    <property type="protein sequence ID" value="KAH0538071.1"/>
    <property type="molecule type" value="Genomic_DNA"/>
</dbReference>
<dbReference type="Pfam" id="PF24883">
    <property type="entry name" value="NPHP3_N"/>
    <property type="match status" value="1"/>
</dbReference>
<dbReference type="PROSITE" id="PS50088">
    <property type="entry name" value="ANK_REPEAT"/>
    <property type="match status" value="6"/>
</dbReference>
<dbReference type="InterPro" id="IPR056693">
    <property type="entry name" value="DUF7791"/>
</dbReference>
<organism evidence="6 7">
    <name type="scientific">Glutinoglossum americanum</name>
    <dbReference type="NCBI Taxonomy" id="1670608"/>
    <lineage>
        <taxon>Eukaryota</taxon>
        <taxon>Fungi</taxon>
        <taxon>Dikarya</taxon>
        <taxon>Ascomycota</taxon>
        <taxon>Pezizomycotina</taxon>
        <taxon>Geoglossomycetes</taxon>
        <taxon>Geoglossales</taxon>
        <taxon>Geoglossaceae</taxon>
        <taxon>Glutinoglossum</taxon>
    </lineage>
</organism>
<dbReference type="Gene3D" id="1.25.40.20">
    <property type="entry name" value="Ankyrin repeat-containing domain"/>
    <property type="match status" value="3"/>
</dbReference>
<dbReference type="InterPro" id="IPR027417">
    <property type="entry name" value="P-loop_NTPase"/>
</dbReference>
<dbReference type="PROSITE" id="PS50297">
    <property type="entry name" value="ANK_REP_REGION"/>
    <property type="match status" value="6"/>
</dbReference>
<gene>
    <name evidence="6" type="ORF">FGG08_005333</name>
</gene>
<keyword evidence="2" id="KW-0040">ANK repeat</keyword>
<dbReference type="Pfam" id="PF13637">
    <property type="entry name" value="Ank_4"/>
    <property type="match status" value="1"/>
</dbReference>
<evidence type="ECO:0000259" key="4">
    <source>
        <dbReference type="Pfam" id="PF24883"/>
    </source>
</evidence>
<protein>
    <submittedName>
        <fullName evidence="6">Uncharacterized protein</fullName>
    </submittedName>
</protein>
<feature type="repeat" description="ANK" evidence="2">
    <location>
        <begin position="770"/>
        <end position="792"/>
    </location>
</feature>
<dbReference type="InterPro" id="IPR029058">
    <property type="entry name" value="AB_hydrolase_fold"/>
</dbReference>
<dbReference type="PANTHER" id="PTHR10039">
    <property type="entry name" value="AMELOGENIN"/>
    <property type="match status" value="1"/>
</dbReference>
<proteinExistence type="predicted"/>
<evidence type="ECO:0000256" key="3">
    <source>
        <dbReference type="SAM" id="MobiDB-lite"/>
    </source>
</evidence>
<dbReference type="Pfam" id="PF12796">
    <property type="entry name" value="Ank_2"/>
    <property type="match status" value="2"/>
</dbReference>
<evidence type="ECO:0000313" key="6">
    <source>
        <dbReference type="EMBL" id="KAH0538071.1"/>
    </source>
</evidence>
<feature type="repeat" description="ANK" evidence="2">
    <location>
        <begin position="872"/>
        <end position="894"/>
    </location>
</feature>
<feature type="repeat" description="ANK" evidence="2">
    <location>
        <begin position="838"/>
        <end position="860"/>
    </location>
</feature>
<evidence type="ECO:0000313" key="7">
    <source>
        <dbReference type="Proteomes" id="UP000698800"/>
    </source>
</evidence>
<dbReference type="SUPFAM" id="SSF48403">
    <property type="entry name" value="Ankyrin repeat"/>
    <property type="match status" value="1"/>
</dbReference>
<dbReference type="OrthoDB" id="1577640at2759"/>
<keyword evidence="7" id="KW-1185">Reference proteome</keyword>
<feature type="domain" description="DUF7791" evidence="5">
    <location>
        <begin position="543"/>
        <end position="639"/>
    </location>
</feature>
<reference evidence="6" key="1">
    <citation type="submission" date="2021-03" db="EMBL/GenBank/DDBJ databases">
        <title>Comparative genomics and phylogenomic investigation of the class Geoglossomycetes provide insights into ecological specialization and systematics.</title>
        <authorList>
            <person name="Melie T."/>
            <person name="Pirro S."/>
            <person name="Miller A.N."/>
            <person name="Quandt A."/>
        </authorList>
    </citation>
    <scope>NUCLEOTIDE SEQUENCE</scope>
    <source>
        <strain evidence="6">GBOQ0MN5Z8</strain>
    </source>
</reference>
<dbReference type="SMART" id="SM00248">
    <property type="entry name" value="ANK"/>
    <property type="match status" value="8"/>
</dbReference>
<dbReference type="InterPro" id="IPR036770">
    <property type="entry name" value="Ankyrin_rpt-contain_sf"/>
</dbReference>
<dbReference type="InterPro" id="IPR002110">
    <property type="entry name" value="Ankyrin_rpt"/>
</dbReference>
<evidence type="ECO:0000256" key="1">
    <source>
        <dbReference type="ARBA" id="ARBA00022737"/>
    </source>
</evidence>
<feature type="repeat" description="ANK" evidence="2">
    <location>
        <begin position="940"/>
        <end position="964"/>
    </location>
</feature>
<comment type="caution">
    <text evidence="6">The sequence shown here is derived from an EMBL/GenBank/DDBJ whole genome shotgun (WGS) entry which is preliminary data.</text>
</comment>
<sequence length="1023" mass="115980">MAFNHNTKWEAGALSKSLREYGDDLLRALRRVRQTPEEKRRPIIFIGHGFGGLIIKQNEALVIAGGDNTDDFCNIHKLIKGFVFLGTPHKGAQLTTVGKMISLFGHWQGSSTSLLEITEPKSIINRELHESFMQFLGRSCGTADTVCAFEAVKESLFGFPIMHVVEKDSAVIDGSRKIGLEQRHRDVQRFVSRNDENYQDVLWWIRRWVEKLKERTSARQMEVMKEKTQEQQECLQSLAFPEMDERGNDIESEASETCAWILTHKNYTTWLGQHRGLLWIKGKPGAGKSTLLKYALRKGKQRAPLNKLIVASFFFHGRGAPIQKSPLGLFRSLLHQILDQVPNLLSEFSSIFKERCKTKGEPGRKWEWHVAELQEFLETFILRISRAYSIRIYVDALDECGDVVAKHLVTYFQRLVLKLGSTEATLNICFSCRHYPILTLEHGLIICVEDENHLDIATYVKGELERGFSDKDKARELKEKIVDKASGVFQWAVLVIPKVLELHWEGKSMTAIQTTIQEIPPELSELYQDILERLKDRSQSLQLMQWISFAQRPLSLEELRFAMAVDADVPYSSLTECQKSEAYVETKEDMEKRVKSLSGGLAEVKERQSRQVAQFIHRSVKDYLLQRGLQQLESSPMDGVIGRAHFRLSRSCIKYMTMEEVLRNSCKVRHDLERKFPLLRYATTNWVSHVEIVETQRISQGDLLGLLQWPSNQILRSWTHIYEIMGHYSDRLPAANTTLLHIASRYGLLSVITAVLKSEDSVEVDSKDSHGRTPLWWASRNGHKPVVKLLLDTEKVDVDSKDNNSRTPLLRAAVNGQEAVMKLLLDTGKVDVDSKDNGGRTPLSWAALNGHEAVVKLLLDTRKVDVDSKDNNGRTPLLRAAVNGHEAIVKLLLDTEKVDANSKDNNGWTPLLRAAVNGHEAVVKLLLDTEKVDVDSKDNGGRTPLSWAIENRQEAVVKLLLDTGKVDVDSKDDDGRTPLSRATEKGCWAMVKPLDTRKVDVDSKGNGGRTPLSRATERRHEAV</sequence>
<feature type="repeat" description="ANK" evidence="2">
    <location>
        <begin position="804"/>
        <end position="828"/>
    </location>
</feature>
<name>A0A9P8HYG1_9PEZI</name>
<dbReference type="SUPFAM" id="SSF53474">
    <property type="entry name" value="alpha/beta-Hydrolases"/>
    <property type="match status" value="1"/>
</dbReference>